<dbReference type="AlphaFoldDB" id="A0A1Y1BGP5"/>
<dbReference type="EMBL" id="AP018111">
    <property type="protein sequence ID" value="BAX59190.1"/>
    <property type="molecule type" value="Genomic_DNA"/>
</dbReference>
<dbReference type="Proteomes" id="UP000218432">
    <property type="component" value="Chromosome 1"/>
</dbReference>
<evidence type="ECO:0000313" key="1">
    <source>
        <dbReference type="EMBL" id="BAX59190.1"/>
    </source>
</evidence>
<name>A0A1Y1BGP5_9BURK</name>
<evidence type="ECO:0000313" key="2">
    <source>
        <dbReference type="Proteomes" id="UP000218432"/>
    </source>
</evidence>
<gene>
    <name evidence="1" type="ORF">BSFP_020110</name>
</gene>
<organism evidence="1 2">
    <name type="scientific">Burkholderia stabilis</name>
    <dbReference type="NCBI Taxonomy" id="95485"/>
    <lineage>
        <taxon>Bacteria</taxon>
        <taxon>Pseudomonadati</taxon>
        <taxon>Pseudomonadota</taxon>
        <taxon>Betaproteobacteria</taxon>
        <taxon>Burkholderiales</taxon>
        <taxon>Burkholderiaceae</taxon>
        <taxon>Burkholderia</taxon>
        <taxon>Burkholderia cepacia complex</taxon>
    </lineage>
</organism>
<reference evidence="1 2" key="1">
    <citation type="journal article" date="2017" name="Genome Announc.">
        <title>Complete Genome Sequence of Burkholderia stabilis FERMP-21014.</title>
        <authorList>
            <person name="Konishi K."/>
            <person name="Kumagai T."/>
            <person name="Sakasegawa S."/>
            <person name="Tamura T."/>
        </authorList>
    </citation>
    <scope>NUCLEOTIDE SEQUENCE [LARGE SCALE GENOMIC DNA]</scope>
    <source>
        <strain evidence="1 2">FERMP-21014</strain>
    </source>
</reference>
<accession>A0A1Y1BGP5</accession>
<proteinExistence type="predicted"/>
<protein>
    <submittedName>
        <fullName evidence="1">Uncharacterized protein</fullName>
    </submittedName>
</protein>
<dbReference type="RefSeq" id="WP_096472074.1">
    <property type="nucleotide sequence ID" value="NZ_AP018111.1"/>
</dbReference>
<sequence length="357" mass="40561">MQTPWGRLEDLDLTDHDLAAEILAADKHQLIEGLVVECLFDQIVTEIPTDGEQAVLPVDVESVVVDTRRATERWVCLVWARSRGAGLGRYLRLLERRFVPYLVAYKNGEFRTARVSNGEKWEQSVPLSELMQRLSGKDAIPFQVDEQVKNQNRQRQAFWGFISAYYRHNVGARVILPRILINCAIQPYFRSVWNLDRIFLVGDDIWLFEIKHKYPMGGRSLRFGINVGELGVLDRLAGAGIRCLHTILVKPQWSKDVGSMYLMNDLDMRARAALIATVLDRERISQMMKRQSGQSAAHTSITGKSTLAYKEIEASEFHELGLLSDGAEQLAGRLVVAMNGAITNPVRREWLEQLRVS</sequence>